<dbReference type="GO" id="GO:0006950">
    <property type="term" value="P:response to stress"/>
    <property type="evidence" value="ECO:0007669"/>
    <property type="project" value="TreeGrafter"/>
</dbReference>
<dbReference type="InterPro" id="IPR036390">
    <property type="entry name" value="WH_DNA-bd_sf"/>
</dbReference>
<dbReference type="InterPro" id="IPR036388">
    <property type="entry name" value="WH-like_DNA-bd_sf"/>
</dbReference>
<dbReference type="PANTHER" id="PTHR33164:SF104">
    <property type="entry name" value="TRANSCRIPTIONAL REGULATORY PROTEIN"/>
    <property type="match status" value="1"/>
</dbReference>
<dbReference type="EMBL" id="FOEE01000001">
    <property type="protein sequence ID" value="SEO40963.1"/>
    <property type="molecule type" value="Genomic_DNA"/>
</dbReference>
<dbReference type="SUPFAM" id="SSF46785">
    <property type="entry name" value="Winged helix' DNA-binding domain"/>
    <property type="match status" value="1"/>
</dbReference>
<feature type="domain" description="HTH marR-type" evidence="1">
    <location>
        <begin position="30"/>
        <end position="168"/>
    </location>
</feature>
<organism evidence="2 3">
    <name type="scientific">Trujillonella endophytica</name>
    <dbReference type="NCBI Taxonomy" id="673521"/>
    <lineage>
        <taxon>Bacteria</taxon>
        <taxon>Bacillati</taxon>
        <taxon>Actinomycetota</taxon>
        <taxon>Actinomycetes</taxon>
        <taxon>Geodermatophilales</taxon>
        <taxon>Geodermatophilaceae</taxon>
        <taxon>Trujillonella</taxon>
    </lineage>
</organism>
<dbReference type="InterPro" id="IPR039422">
    <property type="entry name" value="MarR/SlyA-like"/>
</dbReference>
<dbReference type="SMART" id="SM00347">
    <property type="entry name" value="HTH_MARR"/>
    <property type="match status" value="1"/>
</dbReference>
<dbReference type="Proteomes" id="UP000198960">
    <property type="component" value="Unassembled WGS sequence"/>
</dbReference>
<dbReference type="STRING" id="673521.SAMN05660991_00165"/>
<reference evidence="3" key="1">
    <citation type="submission" date="2016-10" db="EMBL/GenBank/DDBJ databases">
        <authorList>
            <person name="Varghese N."/>
            <person name="Submissions S."/>
        </authorList>
    </citation>
    <scope>NUCLEOTIDE SEQUENCE [LARGE SCALE GENOMIC DNA]</scope>
    <source>
        <strain evidence="3">DSM 45413</strain>
    </source>
</reference>
<keyword evidence="2" id="KW-0238">DNA-binding</keyword>
<name>A0A1H8PHE6_9ACTN</name>
<dbReference type="PANTHER" id="PTHR33164">
    <property type="entry name" value="TRANSCRIPTIONAL REGULATOR, MARR FAMILY"/>
    <property type="match status" value="1"/>
</dbReference>
<keyword evidence="3" id="KW-1185">Reference proteome</keyword>
<evidence type="ECO:0000259" key="1">
    <source>
        <dbReference type="PROSITE" id="PS50995"/>
    </source>
</evidence>
<dbReference type="GO" id="GO:0003677">
    <property type="term" value="F:DNA binding"/>
    <property type="evidence" value="ECO:0007669"/>
    <property type="project" value="UniProtKB-KW"/>
</dbReference>
<proteinExistence type="predicted"/>
<dbReference type="CDD" id="cd00090">
    <property type="entry name" value="HTH_ARSR"/>
    <property type="match status" value="1"/>
</dbReference>
<protein>
    <submittedName>
        <fullName evidence="2">DNA-binding transcriptional regulator, MarR family</fullName>
    </submittedName>
</protein>
<dbReference type="AlphaFoldDB" id="A0A1H8PHE6"/>
<evidence type="ECO:0000313" key="3">
    <source>
        <dbReference type="Proteomes" id="UP000198960"/>
    </source>
</evidence>
<accession>A0A1H8PHE6</accession>
<dbReference type="OrthoDB" id="9155413at2"/>
<dbReference type="InterPro" id="IPR000835">
    <property type="entry name" value="HTH_MarR-typ"/>
</dbReference>
<gene>
    <name evidence="2" type="ORF">SAMN05660991_00165</name>
</gene>
<dbReference type="Pfam" id="PF01047">
    <property type="entry name" value="MarR"/>
    <property type="match status" value="1"/>
</dbReference>
<evidence type="ECO:0000313" key="2">
    <source>
        <dbReference type="EMBL" id="SEO40963.1"/>
    </source>
</evidence>
<sequence length="173" mass="18667">MMNPVPRDSAVGQVDGFSADAMLPLTGVDGPDLQTAVYDIVTWATSATLLRRLMAAGDFPLREDAAAFRLFLQLVYRGAARPTEVAAAIETSRSNVARIGRRLEDAGLVARRPDPEDDRAVVLGLTEDGRVVGRRILDTGLRLFSPVLAGWSATDVATLQRLLLDLAGRLRTP</sequence>
<dbReference type="PROSITE" id="PS50995">
    <property type="entry name" value="HTH_MARR_2"/>
    <property type="match status" value="1"/>
</dbReference>
<dbReference type="GO" id="GO:0003700">
    <property type="term" value="F:DNA-binding transcription factor activity"/>
    <property type="evidence" value="ECO:0007669"/>
    <property type="project" value="InterPro"/>
</dbReference>
<dbReference type="PRINTS" id="PR00598">
    <property type="entry name" value="HTHMARR"/>
</dbReference>
<dbReference type="InterPro" id="IPR011991">
    <property type="entry name" value="ArsR-like_HTH"/>
</dbReference>
<dbReference type="Gene3D" id="1.10.10.10">
    <property type="entry name" value="Winged helix-like DNA-binding domain superfamily/Winged helix DNA-binding domain"/>
    <property type="match status" value="1"/>
</dbReference>